<dbReference type="PANTHER" id="PTHR46463:SF89">
    <property type="entry name" value="E3 UBIQUITIN-PROTEIN LIGASE RHB1A-RELATED"/>
    <property type="match status" value="1"/>
</dbReference>
<dbReference type="OrthoDB" id="8062037at2759"/>
<dbReference type="InParanoid" id="A0A6I9S2A6"/>
<evidence type="ECO:0000313" key="11">
    <source>
        <dbReference type="Proteomes" id="UP000504607"/>
    </source>
</evidence>
<keyword evidence="6" id="KW-0833">Ubl conjugation pathway</keyword>
<dbReference type="InterPro" id="IPR013083">
    <property type="entry name" value="Znf_RING/FYVE/PHD"/>
</dbReference>
<proteinExistence type="predicted"/>
<reference evidence="12" key="1">
    <citation type="submission" date="2025-08" db="UniProtKB">
        <authorList>
            <consortium name="RefSeq"/>
        </authorList>
    </citation>
    <scope>IDENTIFICATION</scope>
</reference>
<dbReference type="PROSITE" id="PS50089">
    <property type="entry name" value="ZF_RING_2"/>
    <property type="match status" value="1"/>
</dbReference>
<accession>A0A6I9S2A6</accession>
<evidence type="ECO:0000313" key="12">
    <source>
        <dbReference type="RefSeq" id="XP_010932191.2"/>
    </source>
</evidence>
<dbReference type="SUPFAM" id="SSF57850">
    <property type="entry name" value="RING/U-box"/>
    <property type="match status" value="1"/>
</dbReference>
<evidence type="ECO:0000256" key="1">
    <source>
        <dbReference type="ARBA" id="ARBA00000900"/>
    </source>
</evidence>
<dbReference type="RefSeq" id="XP_010932191.2">
    <property type="nucleotide sequence ID" value="XM_010933889.2"/>
</dbReference>
<dbReference type="Gene3D" id="3.30.40.10">
    <property type="entry name" value="Zinc/RING finger domain, C3HC4 (zinc finger)"/>
    <property type="match status" value="1"/>
</dbReference>
<dbReference type="SMART" id="SM00184">
    <property type="entry name" value="RING"/>
    <property type="match status" value="1"/>
</dbReference>
<keyword evidence="5 8" id="KW-0863">Zinc-finger</keyword>
<keyword evidence="3" id="KW-0808">Transferase</keyword>
<dbReference type="GO" id="GO:0008270">
    <property type="term" value="F:zinc ion binding"/>
    <property type="evidence" value="ECO:0007669"/>
    <property type="project" value="UniProtKB-KW"/>
</dbReference>
<feature type="compositionally biased region" description="Basic and acidic residues" evidence="9">
    <location>
        <begin position="85"/>
        <end position="97"/>
    </location>
</feature>
<sequence length="181" mass="20507">MEIIADDGGYAWKVLNEPSVAPPAVVVAGFAPIQRSGNQISSSNQDKSNNEQPYQQQSMRSDEANVIAAVERSSEITISENATQRTERLHRESKNEKMVSLTHKGDNPTSQKETEKTDAQLLSGDLDDEECPICFEEYNIENPKLILKCRHHHHMQCILQWMEKNPTCPTCNQVMTFDEIF</sequence>
<name>A0A6I9S2A6_ELAGV</name>
<dbReference type="Proteomes" id="UP000504607">
    <property type="component" value="Chromosome 10"/>
</dbReference>
<evidence type="ECO:0000256" key="4">
    <source>
        <dbReference type="ARBA" id="ARBA00022723"/>
    </source>
</evidence>
<keyword evidence="11" id="KW-1185">Reference proteome</keyword>
<dbReference type="EC" id="2.3.2.27" evidence="2"/>
<evidence type="ECO:0000256" key="5">
    <source>
        <dbReference type="ARBA" id="ARBA00022771"/>
    </source>
</evidence>
<feature type="compositionally biased region" description="Polar residues" evidence="9">
    <location>
        <begin position="36"/>
        <end position="59"/>
    </location>
</feature>
<feature type="region of interest" description="Disordered" evidence="9">
    <location>
        <begin position="36"/>
        <end position="63"/>
    </location>
</feature>
<dbReference type="GO" id="GO:0061630">
    <property type="term" value="F:ubiquitin protein ligase activity"/>
    <property type="evidence" value="ECO:0007669"/>
    <property type="project" value="UniProtKB-EC"/>
</dbReference>
<dbReference type="AlphaFoldDB" id="A0A6I9S2A6"/>
<dbReference type="Pfam" id="PF13639">
    <property type="entry name" value="zf-RING_2"/>
    <property type="match status" value="1"/>
</dbReference>
<keyword evidence="7" id="KW-0862">Zinc</keyword>
<dbReference type="PANTHER" id="PTHR46463">
    <property type="entry name" value="ZINC FINGER, RING/FYVE/PHD-TYPE"/>
    <property type="match status" value="1"/>
</dbReference>
<keyword evidence="4" id="KW-0479">Metal-binding</keyword>
<organism evidence="11 12">
    <name type="scientific">Elaeis guineensis var. tenera</name>
    <name type="common">Oil palm</name>
    <dbReference type="NCBI Taxonomy" id="51953"/>
    <lineage>
        <taxon>Eukaryota</taxon>
        <taxon>Viridiplantae</taxon>
        <taxon>Streptophyta</taxon>
        <taxon>Embryophyta</taxon>
        <taxon>Tracheophyta</taxon>
        <taxon>Spermatophyta</taxon>
        <taxon>Magnoliopsida</taxon>
        <taxon>Liliopsida</taxon>
        <taxon>Arecaceae</taxon>
        <taxon>Arecoideae</taxon>
        <taxon>Cocoseae</taxon>
        <taxon>Elaeidinae</taxon>
        <taxon>Elaeis</taxon>
    </lineage>
</organism>
<feature type="domain" description="RING-type" evidence="10">
    <location>
        <begin position="131"/>
        <end position="172"/>
    </location>
</feature>
<evidence type="ECO:0000256" key="6">
    <source>
        <dbReference type="ARBA" id="ARBA00022786"/>
    </source>
</evidence>
<protein>
    <recommendedName>
        <fullName evidence="2">RING-type E3 ubiquitin transferase</fullName>
        <ecNumber evidence="2">2.3.2.27</ecNumber>
    </recommendedName>
</protein>
<evidence type="ECO:0000256" key="3">
    <source>
        <dbReference type="ARBA" id="ARBA00022679"/>
    </source>
</evidence>
<feature type="region of interest" description="Disordered" evidence="9">
    <location>
        <begin position="77"/>
        <end position="118"/>
    </location>
</feature>
<evidence type="ECO:0000256" key="9">
    <source>
        <dbReference type="SAM" id="MobiDB-lite"/>
    </source>
</evidence>
<comment type="catalytic activity">
    <reaction evidence="1">
        <text>S-ubiquitinyl-[E2 ubiquitin-conjugating enzyme]-L-cysteine + [acceptor protein]-L-lysine = [E2 ubiquitin-conjugating enzyme]-L-cysteine + N(6)-ubiquitinyl-[acceptor protein]-L-lysine.</text>
        <dbReference type="EC" id="2.3.2.27"/>
    </reaction>
</comment>
<evidence type="ECO:0000256" key="7">
    <source>
        <dbReference type="ARBA" id="ARBA00022833"/>
    </source>
</evidence>
<evidence type="ECO:0000256" key="8">
    <source>
        <dbReference type="PROSITE-ProRule" id="PRU00175"/>
    </source>
</evidence>
<dbReference type="InterPro" id="IPR001841">
    <property type="entry name" value="Znf_RING"/>
</dbReference>
<gene>
    <name evidence="12" type="primary">LOC105052905</name>
</gene>
<evidence type="ECO:0000259" key="10">
    <source>
        <dbReference type="PROSITE" id="PS50089"/>
    </source>
</evidence>
<evidence type="ECO:0000256" key="2">
    <source>
        <dbReference type="ARBA" id="ARBA00012483"/>
    </source>
</evidence>